<evidence type="ECO:0000256" key="1">
    <source>
        <dbReference type="SAM" id="MobiDB-lite"/>
    </source>
</evidence>
<reference evidence="2" key="1">
    <citation type="submission" date="2021-01" db="EMBL/GenBank/DDBJ databases">
        <title>Fulvivirga kasyanovii gen. nov., sp nov., a novel member of the phylum Bacteroidetes isolated from seawater in a mussel farm.</title>
        <authorList>
            <person name="Zhao L.-H."/>
            <person name="Wang Z.-J."/>
        </authorList>
    </citation>
    <scope>NUCLEOTIDE SEQUENCE</scope>
    <source>
        <strain evidence="2">29W222</strain>
    </source>
</reference>
<dbReference type="EMBL" id="JAEUGD010000046">
    <property type="protein sequence ID" value="MBL6447607.1"/>
    <property type="molecule type" value="Genomic_DNA"/>
</dbReference>
<evidence type="ECO:0000313" key="3">
    <source>
        <dbReference type="Proteomes" id="UP000614216"/>
    </source>
</evidence>
<protein>
    <submittedName>
        <fullName evidence="2">Uncharacterized protein</fullName>
    </submittedName>
</protein>
<comment type="caution">
    <text evidence="2">The sequence shown here is derived from an EMBL/GenBank/DDBJ whole genome shotgun (WGS) entry which is preliminary data.</text>
</comment>
<evidence type="ECO:0000313" key="2">
    <source>
        <dbReference type="EMBL" id="MBL6447607.1"/>
    </source>
</evidence>
<feature type="region of interest" description="Disordered" evidence="1">
    <location>
        <begin position="1"/>
        <end position="23"/>
    </location>
</feature>
<proteinExistence type="predicted"/>
<keyword evidence="3" id="KW-1185">Reference proteome</keyword>
<sequence length="181" mass="20652">MATEKLHLTGWEYHPTGPQSPWNEKKELQFDYDNFKDPAPGRVISLKAATKMVHTHWKEQLDEIDSPEKEQEINKRTAAITFSKRTLLLLLSQENCEGIRFYICKSPKPGNHLNLKTSLVLVGIGKNNQDLGVDGNDKSIFRPYRSADDSSNPTILIEVGGHDTLKEMRQNLKIDFDSLFK</sequence>
<name>A0A937FZ00_9BACT</name>
<gene>
    <name evidence="2" type="ORF">JMN32_14915</name>
</gene>
<organism evidence="2 3">
    <name type="scientific">Fulvivirga marina</name>
    <dbReference type="NCBI Taxonomy" id="2494733"/>
    <lineage>
        <taxon>Bacteria</taxon>
        <taxon>Pseudomonadati</taxon>
        <taxon>Bacteroidota</taxon>
        <taxon>Cytophagia</taxon>
        <taxon>Cytophagales</taxon>
        <taxon>Fulvivirgaceae</taxon>
        <taxon>Fulvivirga</taxon>
    </lineage>
</organism>
<dbReference type="Proteomes" id="UP000614216">
    <property type="component" value="Unassembled WGS sequence"/>
</dbReference>
<accession>A0A937FZ00</accession>
<dbReference type="RefSeq" id="WP_202857146.1">
    <property type="nucleotide sequence ID" value="NZ_JAEUGD010000046.1"/>
</dbReference>
<dbReference type="AlphaFoldDB" id="A0A937FZ00"/>